<dbReference type="Proteomes" id="UP000828236">
    <property type="component" value="Unassembled WGS sequence"/>
</dbReference>
<reference evidence="3" key="4">
    <citation type="journal article" date="2022" name="Res Sq">
        <title>Comparative Genomics Reveals Insights into the Divergent Evolution of Astigmatic Mites and Household Pest Adaptations.</title>
        <authorList>
            <person name="Xiong Q."/>
            <person name="Wan A.T.-Y."/>
            <person name="Liu X.-Y."/>
            <person name="Fung C.S.-H."/>
            <person name="Xiao X."/>
            <person name="Malainual N."/>
            <person name="Hou J."/>
            <person name="Wang L."/>
            <person name="Wang M."/>
            <person name="Yang K."/>
            <person name="Cui Y."/>
            <person name="Leung E."/>
            <person name="Nong W."/>
            <person name="Shin S.-K."/>
            <person name="Au S."/>
            <person name="Jeong K.Y."/>
            <person name="Chew F.T."/>
            <person name="Hui J."/>
            <person name="Leung T.F."/>
            <person name="Tungtrongchitr A."/>
            <person name="Zhong N."/>
            <person name="Liu Z."/>
            <person name="Tsui S."/>
        </authorList>
    </citation>
    <scope>NUCLEOTIDE SEQUENCE</scope>
    <source>
        <strain evidence="3">Derf</strain>
        <tissue evidence="3">Whole organism</tissue>
    </source>
</reference>
<organism evidence="3 4">
    <name type="scientific">Dermatophagoides farinae</name>
    <name type="common">American house dust mite</name>
    <dbReference type="NCBI Taxonomy" id="6954"/>
    <lineage>
        <taxon>Eukaryota</taxon>
        <taxon>Metazoa</taxon>
        <taxon>Ecdysozoa</taxon>
        <taxon>Arthropoda</taxon>
        <taxon>Chelicerata</taxon>
        <taxon>Arachnida</taxon>
        <taxon>Acari</taxon>
        <taxon>Acariformes</taxon>
        <taxon>Sarcoptiformes</taxon>
        <taxon>Astigmata</taxon>
        <taxon>Psoroptidia</taxon>
        <taxon>Analgoidea</taxon>
        <taxon>Pyroglyphidae</taxon>
        <taxon>Dermatophagoidinae</taxon>
        <taxon>Dermatophagoides</taxon>
    </lineage>
</organism>
<evidence type="ECO:0000313" key="4">
    <source>
        <dbReference type="Proteomes" id="UP000790347"/>
    </source>
</evidence>
<feature type="signal peptide" evidence="1">
    <location>
        <begin position="1"/>
        <end position="25"/>
    </location>
</feature>
<reference evidence="2" key="3">
    <citation type="journal article" date="2021" name="World Allergy Organ. J.">
        <title>Chromosome-level assembly of Dermatophagoides farinae genome and transcriptome reveals two novel allergens Der f 37 and Der f 39.</title>
        <authorList>
            <person name="Chen J."/>
            <person name="Cai Z."/>
            <person name="Fan D."/>
            <person name="Hu J."/>
            <person name="Hou Y."/>
            <person name="He Y."/>
            <person name="Zhang Z."/>
            <person name="Zhao Z."/>
            <person name="Gao P."/>
            <person name="Hu W."/>
            <person name="Sun J."/>
            <person name="Li J."/>
            <person name="Ji K."/>
        </authorList>
    </citation>
    <scope>NUCLEOTIDE SEQUENCE</scope>
    <source>
        <strain evidence="2">JKM2019</strain>
    </source>
</reference>
<evidence type="ECO:0000313" key="3">
    <source>
        <dbReference type="EMBL" id="KAH9493863.1"/>
    </source>
</evidence>
<feature type="chain" id="PRO_5038276915" evidence="1">
    <location>
        <begin position="26"/>
        <end position="101"/>
    </location>
</feature>
<accession>A0A922HIP5</accession>
<keyword evidence="4" id="KW-1185">Reference proteome</keyword>
<dbReference type="Proteomes" id="UP000790347">
    <property type="component" value="Unassembled WGS sequence"/>
</dbReference>
<sequence>MKIRIISSIILVAIILIQCFDSNESASLYQPYDLGHLMDLFDDFVAECDQKSESQIFDICNEALNTMIMDWNKIPLNIKRNAIQECKDTYLYVCHSERRRR</sequence>
<evidence type="ECO:0000256" key="1">
    <source>
        <dbReference type="SAM" id="SignalP"/>
    </source>
</evidence>
<gene>
    <name evidence="3" type="ORF">DERF_014591</name>
    <name evidence="2" type="ORF">HUG17_6602</name>
</gene>
<dbReference type="AlphaFoldDB" id="A0A922HIP5"/>
<protein>
    <submittedName>
        <fullName evidence="3">Uncharacterized protein</fullName>
    </submittedName>
</protein>
<dbReference type="EMBL" id="SDOV01000002">
    <property type="protein sequence ID" value="KAH7644240.1"/>
    <property type="molecule type" value="Genomic_DNA"/>
</dbReference>
<evidence type="ECO:0000313" key="2">
    <source>
        <dbReference type="EMBL" id="KAH7644240.1"/>
    </source>
</evidence>
<comment type="caution">
    <text evidence="3">The sequence shown here is derived from an EMBL/GenBank/DDBJ whole genome shotgun (WGS) entry which is preliminary data.</text>
</comment>
<reference evidence="2" key="2">
    <citation type="submission" date="2020-06" db="EMBL/GenBank/DDBJ databases">
        <authorList>
            <person name="Ji K."/>
            <person name="Li J."/>
        </authorList>
    </citation>
    <scope>NUCLEOTIDE SEQUENCE</scope>
    <source>
        <strain evidence="2">JKM2019</strain>
        <tissue evidence="2">Whole body</tissue>
    </source>
</reference>
<dbReference type="EMBL" id="ASGP02000008">
    <property type="protein sequence ID" value="KAH9493863.1"/>
    <property type="molecule type" value="Genomic_DNA"/>
</dbReference>
<name>A0A922HIP5_DERFA</name>
<reference evidence="3" key="1">
    <citation type="submission" date="2013-05" db="EMBL/GenBank/DDBJ databases">
        <authorList>
            <person name="Yim A.K.Y."/>
            <person name="Chan T.F."/>
            <person name="Ji K.M."/>
            <person name="Liu X.Y."/>
            <person name="Zhou J.W."/>
            <person name="Li R.Q."/>
            <person name="Yang K.Y."/>
            <person name="Li J."/>
            <person name="Li M."/>
            <person name="Law P.T.W."/>
            <person name="Wu Y.L."/>
            <person name="Cai Z.L."/>
            <person name="Qin H."/>
            <person name="Bao Y."/>
            <person name="Leung R.K.K."/>
            <person name="Ng P.K.S."/>
            <person name="Zou J."/>
            <person name="Zhong X.J."/>
            <person name="Ran P.X."/>
            <person name="Zhong N.S."/>
            <person name="Liu Z.G."/>
            <person name="Tsui S.K.W."/>
        </authorList>
    </citation>
    <scope>NUCLEOTIDE SEQUENCE</scope>
    <source>
        <strain evidence="3">Derf</strain>
        <tissue evidence="3">Whole organism</tissue>
    </source>
</reference>
<proteinExistence type="predicted"/>
<keyword evidence="1" id="KW-0732">Signal</keyword>